<dbReference type="InterPro" id="IPR000701">
    <property type="entry name" value="SuccDH_FuR_B_TM-su"/>
</dbReference>
<comment type="pathway">
    <text evidence="2">Carbohydrate metabolism; tricarboxylic acid cycle.</text>
</comment>
<dbReference type="GO" id="GO:0006121">
    <property type="term" value="P:mitochondrial electron transport, succinate to ubiquinone"/>
    <property type="evidence" value="ECO:0007669"/>
    <property type="project" value="UniProtKB-ARBA"/>
</dbReference>
<dbReference type="GO" id="GO:0046872">
    <property type="term" value="F:metal ion binding"/>
    <property type="evidence" value="ECO:0007669"/>
    <property type="project" value="UniProtKB-KW"/>
</dbReference>
<dbReference type="STRING" id="76193.A0A194RHX8"/>
<evidence type="ECO:0000256" key="5">
    <source>
        <dbReference type="ARBA" id="ARBA00022723"/>
    </source>
</evidence>
<comment type="subcellular location">
    <subcellularLocation>
        <location evidence="1">Membrane</location>
        <topology evidence="1">Multi-pass membrane protein</topology>
    </subcellularLocation>
</comment>
<organism evidence="10 11">
    <name type="scientific">Papilio machaon</name>
    <name type="common">Old World swallowtail butterfly</name>
    <dbReference type="NCBI Taxonomy" id="76193"/>
    <lineage>
        <taxon>Eukaryota</taxon>
        <taxon>Metazoa</taxon>
        <taxon>Ecdysozoa</taxon>
        <taxon>Arthropoda</taxon>
        <taxon>Hexapoda</taxon>
        <taxon>Insecta</taxon>
        <taxon>Pterygota</taxon>
        <taxon>Neoptera</taxon>
        <taxon>Endopterygota</taxon>
        <taxon>Lepidoptera</taxon>
        <taxon>Glossata</taxon>
        <taxon>Ditrysia</taxon>
        <taxon>Papilionoidea</taxon>
        <taxon>Papilionidae</taxon>
        <taxon>Papilioninae</taxon>
        <taxon>Papilio</taxon>
    </lineage>
</organism>
<evidence type="ECO:0000256" key="3">
    <source>
        <dbReference type="ARBA" id="ARBA00022617"/>
    </source>
</evidence>
<dbReference type="GO" id="GO:0016020">
    <property type="term" value="C:membrane"/>
    <property type="evidence" value="ECO:0007669"/>
    <property type="project" value="UniProtKB-SubCell"/>
</dbReference>
<feature type="transmembrane region" description="Helical" evidence="9">
    <location>
        <begin position="84"/>
        <end position="104"/>
    </location>
</feature>
<dbReference type="InterPro" id="IPR034804">
    <property type="entry name" value="SQR/QFR_C/D"/>
</dbReference>
<dbReference type="GO" id="GO:0006099">
    <property type="term" value="P:tricarboxylic acid cycle"/>
    <property type="evidence" value="ECO:0007669"/>
    <property type="project" value="InterPro"/>
</dbReference>
<name>A0A194RHX8_PAPMA</name>
<dbReference type="OrthoDB" id="588261at2759"/>
<dbReference type="GO" id="GO:0005739">
    <property type="term" value="C:mitochondrion"/>
    <property type="evidence" value="ECO:0007669"/>
    <property type="project" value="GOC"/>
</dbReference>
<keyword evidence="5" id="KW-0479">Metal-binding</keyword>
<dbReference type="NCBIfam" id="TIGR02970">
    <property type="entry name" value="succ_dehyd_cytB"/>
    <property type="match status" value="1"/>
</dbReference>
<dbReference type="PANTHER" id="PTHR10978:SF5">
    <property type="entry name" value="SUCCINATE DEHYDROGENASE CYTOCHROME B560 SUBUNIT, MITOCHONDRIAL"/>
    <property type="match status" value="1"/>
</dbReference>
<dbReference type="InterPro" id="IPR018495">
    <property type="entry name" value="Succ_DH_cyt_bsu_CS"/>
</dbReference>
<keyword evidence="4 9" id="KW-0812">Transmembrane</keyword>
<accession>A0A194RHX8</accession>
<dbReference type="InterPro" id="IPR014314">
    <property type="entry name" value="Succ_DH_cytb556"/>
</dbReference>
<evidence type="ECO:0000256" key="8">
    <source>
        <dbReference type="ARBA" id="ARBA00023136"/>
    </source>
</evidence>
<dbReference type="Proteomes" id="UP000053240">
    <property type="component" value="Unassembled WGS sequence"/>
</dbReference>
<dbReference type="SUPFAM" id="SSF81343">
    <property type="entry name" value="Fumarate reductase respiratory complex transmembrane subunits"/>
    <property type="match status" value="1"/>
</dbReference>
<dbReference type="Gene3D" id="1.20.1300.10">
    <property type="entry name" value="Fumarate reductase/succinate dehydrogenase, transmembrane subunit"/>
    <property type="match status" value="1"/>
</dbReference>
<dbReference type="FunFam" id="1.20.1300.10:FF:000011">
    <property type="entry name" value="Succinate dehydrogenase cytochrome b560 subunit"/>
    <property type="match status" value="1"/>
</dbReference>
<sequence>MAFYSCARLSAKPVLASLRRLPLTLKSAHYAQAAAVPKVNFKKYEPPKPEHYDDKNARLKRPLSPHLTIYAPQLTTLLSVSHRAAGIILSGYASVLGIGALVLPHDVSHYIMMIEGLNLSPATIFLAKFLIAAPFGYHFANGIRHLYWDTAKGLSIKEVYSTGYAMLATAAVITLFLAAL</sequence>
<dbReference type="PROSITE" id="PS01001">
    <property type="entry name" value="SDH_CYT_2"/>
    <property type="match status" value="1"/>
</dbReference>
<evidence type="ECO:0000256" key="1">
    <source>
        <dbReference type="ARBA" id="ARBA00004141"/>
    </source>
</evidence>
<dbReference type="KEGG" id="pmac:106708846"/>
<evidence type="ECO:0000256" key="4">
    <source>
        <dbReference type="ARBA" id="ARBA00022692"/>
    </source>
</evidence>
<keyword evidence="6 9" id="KW-1133">Transmembrane helix</keyword>
<dbReference type="GO" id="GO:0009055">
    <property type="term" value="F:electron transfer activity"/>
    <property type="evidence" value="ECO:0007669"/>
    <property type="project" value="InterPro"/>
</dbReference>
<keyword evidence="3" id="KW-0349">Heme</keyword>
<dbReference type="PANTHER" id="PTHR10978">
    <property type="entry name" value="SUCCINATE DEHYDROGENASE CYTOCHROME B560 SUBUNIT"/>
    <property type="match status" value="1"/>
</dbReference>
<feature type="transmembrane region" description="Helical" evidence="9">
    <location>
        <begin position="116"/>
        <end position="139"/>
    </location>
</feature>
<dbReference type="CDD" id="cd03499">
    <property type="entry name" value="SQR_TypeC_SdhC"/>
    <property type="match status" value="1"/>
</dbReference>
<gene>
    <name evidence="10" type="ORF">RR48_14023</name>
</gene>
<keyword evidence="11" id="KW-1185">Reference proteome</keyword>
<dbReference type="InParanoid" id="A0A194RHX8"/>
<keyword evidence="7" id="KW-0408">Iron</keyword>
<keyword evidence="8 9" id="KW-0472">Membrane</keyword>
<evidence type="ECO:0000256" key="9">
    <source>
        <dbReference type="SAM" id="Phobius"/>
    </source>
</evidence>
<protein>
    <submittedName>
        <fullName evidence="10">Succinate dehydrogenase cytochrome b560 subunit, mitochondrial</fullName>
    </submittedName>
</protein>
<dbReference type="Pfam" id="PF01127">
    <property type="entry name" value="Sdh_cyt"/>
    <property type="match status" value="1"/>
</dbReference>
<dbReference type="AlphaFoldDB" id="A0A194RHX8"/>
<reference evidence="10 11" key="1">
    <citation type="journal article" date="2015" name="Nat. Commun.">
        <title>Outbred genome sequencing and CRISPR/Cas9 gene editing in butterflies.</title>
        <authorList>
            <person name="Li X."/>
            <person name="Fan D."/>
            <person name="Zhang W."/>
            <person name="Liu G."/>
            <person name="Zhang L."/>
            <person name="Zhao L."/>
            <person name="Fang X."/>
            <person name="Chen L."/>
            <person name="Dong Y."/>
            <person name="Chen Y."/>
            <person name="Ding Y."/>
            <person name="Zhao R."/>
            <person name="Feng M."/>
            <person name="Zhu Y."/>
            <person name="Feng Y."/>
            <person name="Jiang X."/>
            <person name="Zhu D."/>
            <person name="Xiang H."/>
            <person name="Feng X."/>
            <person name="Li S."/>
            <person name="Wang J."/>
            <person name="Zhang G."/>
            <person name="Kronforst M.R."/>
            <person name="Wang W."/>
        </authorList>
    </citation>
    <scope>NUCLEOTIDE SEQUENCE [LARGE SCALE GENOMIC DNA]</scope>
    <source>
        <strain evidence="10">Ya'a_city_454_Pm</strain>
        <tissue evidence="10">Whole body</tissue>
    </source>
</reference>
<evidence type="ECO:0000256" key="7">
    <source>
        <dbReference type="ARBA" id="ARBA00023004"/>
    </source>
</evidence>
<evidence type="ECO:0000256" key="2">
    <source>
        <dbReference type="ARBA" id="ARBA00005163"/>
    </source>
</evidence>
<evidence type="ECO:0000313" key="10">
    <source>
        <dbReference type="EMBL" id="KPJ17167.1"/>
    </source>
</evidence>
<evidence type="ECO:0000256" key="6">
    <source>
        <dbReference type="ARBA" id="ARBA00022989"/>
    </source>
</evidence>
<dbReference type="EMBL" id="KQ460205">
    <property type="protein sequence ID" value="KPJ17167.1"/>
    <property type="molecule type" value="Genomic_DNA"/>
</dbReference>
<evidence type="ECO:0000313" key="11">
    <source>
        <dbReference type="Proteomes" id="UP000053240"/>
    </source>
</evidence>
<feature type="transmembrane region" description="Helical" evidence="9">
    <location>
        <begin position="159"/>
        <end position="179"/>
    </location>
</feature>
<proteinExistence type="predicted"/>
<dbReference type="FunCoup" id="A0A194RHX8">
    <property type="interactions" value="810"/>
</dbReference>